<proteinExistence type="predicted"/>
<dbReference type="RefSeq" id="WP_121435662.1">
    <property type="nucleotide sequence ID" value="NZ_RBWU01000004.1"/>
</dbReference>
<evidence type="ECO:0000313" key="1">
    <source>
        <dbReference type="EMBL" id="RKS73095.1"/>
    </source>
</evidence>
<dbReference type="EMBL" id="RBWU01000004">
    <property type="protein sequence ID" value="RKS73095.1"/>
    <property type="molecule type" value="Genomic_DNA"/>
</dbReference>
<evidence type="ECO:0000313" key="2">
    <source>
        <dbReference type="Proteomes" id="UP000274601"/>
    </source>
</evidence>
<name>A0A495QKI7_9ACTN</name>
<accession>A0A495QKI7</accession>
<evidence type="ECO:0008006" key="3">
    <source>
        <dbReference type="Google" id="ProtNLM"/>
    </source>
</evidence>
<dbReference type="Proteomes" id="UP000274601">
    <property type="component" value="Unassembled WGS sequence"/>
</dbReference>
<gene>
    <name evidence="1" type="ORF">BZB76_3779</name>
</gene>
<keyword evidence="2" id="KW-1185">Reference proteome</keyword>
<dbReference type="OrthoDB" id="9788208at2"/>
<reference evidence="1 2" key="1">
    <citation type="submission" date="2018-10" db="EMBL/GenBank/DDBJ databases">
        <title>Genomic Encyclopedia of Archaeal and Bacterial Type Strains, Phase II (KMG-II): from individual species to whole genera.</title>
        <authorList>
            <person name="Goeker M."/>
        </authorList>
    </citation>
    <scope>NUCLEOTIDE SEQUENCE [LARGE SCALE GENOMIC DNA]</scope>
    <source>
        <strain evidence="1 2">DSM 43383</strain>
    </source>
</reference>
<protein>
    <recommendedName>
        <fullName evidence="3">Polysaccharide deacetylase</fullName>
    </recommendedName>
</protein>
<organism evidence="1 2">
    <name type="scientific">Actinomadura pelletieri DSM 43383</name>
    <dbReference type="NCBI Taxonomy" id="1120940"/>
    <lineage>
        <taxon>Bacteria</taxon>
        <taxon>Bacillati</taxon>
        <taxon>Actinomycetota</taxon>
        <taxon>Actinomycetes</taxon>
        <taxon>Streptosporangiales</taxon>
        <taxon>Thermomonosporaceae</taxon>
        <taxon>Actinomadura</taxon>
    </lineage>
</organism>
<dbReference type="AlphaFoldDB" id="A0A495QKI7"/>
<sequence>MTETSDSIELASRFTPGEYQELLESCRRARYAFVLSGALSGRSTAGRSTPPDRRRLVWLRHDVELSADAAVEMARVEHSLGISASYLLCPQSPFIPPPALRGLAARLVELGHEVGLHLVHDAEHGREGLRDLADQWAGRLGLAAGRPVSLHAPRMRDAAEVARRCPTPHLYTCYVSGGWRYLSDSTGHWRWGHPLEHLVPGGSPLYVLTHPFWWFGRPIRHPRPVALDFLPQYNEEP</sequence>
<comment type="caution">
    <text evidence="1">The sequence shown here is derived from an EMBL/GenBank/DDBJ whole genome shotgun (WGS) entry which is preliminary data.</text>
</comment>